<dbReference type="CDD" id="cd09601">
    <property type="entry name" value="M1_APN-Q_like"/>
    <property type="match status" value="1"/>
</dbReference>
<comment type="similarity">
    <text evidence="1 11">Belongs to the peptidase M1 family.</text>
</comment>
<evidence type="ECO:0000313" key="15">
    <source>
        <dbReference type="EMBL" id="BBL45360.1"/>
    </source>
</evidence>
<dbReference type="SUPFAM" id="SSF63737">
    <property type="entry name" value="Leukotriene A4 hydrolase N-terminal domain"/>
    <property type="match status" value="1"/>
</dbReference>
<dbReference type="InterPro" id="IPR001930">
    <property type="entry name" value="Peptidase_M1"/>
</dbReference>
<feature type="site" description="Transition state stabilizer" evidence="10">
    <location>
        <position position="370"/>
    </location>
</feature>
<dbReference type="EMBL" id="AP019769">
    <property type="protein sequence ID" value="BBL45360.1"/>
    <property type="molecule type" value="Genomic_DNA"/>
</dbReference>
<dbReference type="GO" id="GO:0042277">
    <property type="term" value="F:peptide binding"/>
    <property type="evidence" value="ECO:0007669"/>
    <property type="project" value="TreeGrafter"/>
</dbReference>
<dbReference type="PRINTS" id="PR00756">
    <property type="entry name" value="ALADIPTASE"/>
</dbReference>
<dbReference type="InterPro" id="IPR027268">
    <property type="entry name" value="Peptidase_M4/M1_CTD_sf"/>
</dbReference>
<evidence type="ECO:0000256" key="1">
    <source>
        <dbReference type="ARBA" id="ARBA00010136"/>
    </source>
</evidence>
<dbReference type="GO" id="GO:0005737">
    <property type="term" value="C:cytoplasm"/>
    <property type="evidence" value="ECO:0007669"/>
    <property type="project" value="TreeGrafter"/>
</dbReference>
<dbReference type="InterPro" id="IPR050344">
    <property type="entry name" value="Peptidase_M1_aminopeptidases"/>
</dbReference>
<feature type="binding site" evidence="9">
    <location>
        <position position="283"/>
    </location>
    <ligand>
        <name>Zn(2+)</name>
        <dbReference type="ChEBI" id="CHEBI:29105"/>
        <note>catalytic</note>
    </ligand>
</feature>
<evidence type="ECO:0000256" key="4">
    <source>
        <dbReference type="ARBA" id="ARBA00022723"/>
    </source>
</evidence>
<dbReference type="GO" id="GO:0070006">
    <property type="term" value="F:metalloaminopeptidase activity"/>
    <property type="evidence" value="ECO:0007669"/>
    <property type="project" value="TreeGrafter"/>
</dbReference>
<dbReference type="InterPro" id="IPR042097">
    <property type="entry name" value="Aminopeptidase_N-like_N_sf"/>
</dbReference>
<dbReference type="GO" id="GO:0016020">
    <property type="term" value="C:membrane"/>
    <property type="evidence" value="ECO:0007669"/>
    <property type="project" value="TreeGrafter"/>
</dbReference>
<feature type="active site" description="Proton acceptor" evidence="8">
    <location>
        <position position="284"/>
    </location>
</feature>
<dbReference type="InterPro" id="IPR045357">
    <property type="entry name" value="Aminopeptidase_N-like_N"/>
</dbReference>
<organism evidence="15 16">
    <name type="scientific">Nanobdella aerobiophila</name>
    <dbReference type="NCBI Taxonomy" id="2586965"/>
    <lineage>
        <taxon>Archaea</taxon>
        <taxon>Nanobdellota</taxon>
        <taxon>Nanobdellia</taxon>
        <taxon>Nanobdellales</taxon>
        <taxon>Nanobdellaceae</taxon>
        <taxon>Nanobdella</taxon>
    </lineage>
</organism>
<keyword evidence="5 11" id="KW-0378">Hydrolase</keyword>
<evidence type="ECO:0000256" key="7">
    <source>
        <dbReference type="ARBA" id="ARBA00023049"/>
    </source>
</evidence>
<comment type="cofactor">
    <cofactor evidence="9 11">
        <name>Zn(2+)</name>
        <dbReference type="ChEBI" id="CHEBI:29105"/>
    </cofactor>
    <text evidence="9 11">Binds 1 zinc ion per subunit.</text>
</comment>
<dbReference type="Pfam" id="PF01433">
    <property type="entry name" value="Peptidase_M1"/>
    <property type="match status" value="1"/>
</dbReference>
<dbReference type="Pfam" id="PF11838">
    <property type="entry name" value="ERAP1_C"/>
    <property type="match status" value="1"/>
</dbReference>
<feature type="domain" description="Peptidase M1 membrane alanine aminopeptidase" evidence="12">
    <location>
        <begin position="211"/>
        <end position="429"/>
    </location>
</feature>
<dbReference type="InterPro" id="IPR034016">
    <property type="entry name" value="M1_APN-typ"/>
</dbReference>
<accession>A0A915SEZ4</accession>
<dbReference type="Gene3D" id="1.10.390.10">
    <property type="entry name" value="Neutral Protease Domain 2"/>
    <property type="match status" value="1"/>
</dbReference>
<dbReference type="SUPFAM" id="SSF55486">
    <property type="entry name" value="Metalloproteases ('zincins'), catalytic domain"/>
    <property type="match status" value="1"/>
</dbReference>
<proteinExistence type="inferred from homology"/>
<evidence type="ECO:0000259" key="12">
    <source>
        <dbReference type="Pfam" id="PF01433"/>
    </source>
</evidence>
<sequence>MRLDPDIKPIKYSISLNIDIGKLEYLGYEEISIKFNRPKDRIIINSKDIKISKVKFDNLFVDFRQVGDDLLEINLKKKYSGEGKLYISFKGKIRNDLIGFYISNGEDKILTTQFEPTYARYFIPCFDEPIFKARFQLKVSVDKNYDVISNTDIESEDINNNIKTVKFKETPLMSTYLLYLGVGKFDYLEDKYNNKKIRVVADGGKAKDGEFALNFLKEVLKYYEKYSTIDYPLKKLDLIAVPDFAAGAMENWGAITFRETALLYNDKLYSNSQKVRTMEIIAHELWHQWSGNLVTMKWWDDLWLNESFATYMAYKAIDELYKDEDVSKGRFYLLEKYNAKFADGIIFTHPIKVKVEKEKEIESIFDDISYGKGASILNMIDSFIGYDNFRLAVINYLNKYKYYNASAEDLFKEFELISGRDIKSMIERWINKAGYPIIEVNYNRDIISLNQSRFVFNRKENSKWIVPIFLDIQDENINTLFNRGRGRIILKREPDYFSINRDGIGFYVSNYNNMNYIINGLKNNKFSYLTRGNILYDEYLLNLFDKVKINKLLDLLDYFKDEDNWFVLNIIYNILYSINIHFNLETKSFLKRYEDIFNKLSNIEPNNYSSLIKKYLYYNYYSQIRDYSIIEDSLSKFKSWDKIDNNDRLIISEVVGTHGGISEFKKFLEHYQKTTNPEEKNIILRGLTSFRRGSLILDLLDKTVDGTIRLQDWRTVFSYLTKNPESRFILYEWFKDNIGEIKKYEKAYMIIRDIFYSFFNIYTGDISREIKDYIIKQFPTYKNEILKYYSYSEIYTNWIKKNKDIIYNII</sequence>
<keyword evidence="2 11" id="KW-0031">Aminopeptidase</keyword>
<dbReference type="Proteomes" id="UP001055553">
    <property type="component" value="Chromosome"/>
</dbReference>
<dbReference type="PANTHER" id="PTHR11533">
    <property type="entry name" value="PROTEASE M1 ZINC METALLOPROTEASE"/>
    <property type="match status" value="1"/>
</dbReference>
<dbReference type="PANTHER" id="PTHR11533:SF174">
    <property type="entry name" value="PUROMYCIN-SENSITIVE AMINOPEPTIDASE-RELATED"/>
    <property type="match status" value="1"/>
</dbReference>
<keyword evidence="3 11" id="KW-0645">Protease</keyword>
<protein>
    <recommendedName>
        <fullName evidence="11">Aminopeptidase</fullName>
        <ecNumber evidence="11">3.4.11.-</ecNumber>
    </recommendedName>
</protein>
<dbReference type="FunFam" id="1.10.390.10:FF:000006">
    <property type="entry name" value="Puromycin-sensitive aminopeptidase"/>
    <property type="match status" value="1"/>
</dbReference>
<dbReference type="KEGG" id="naer:MJ1_0187"/>
<evidence type="ECO:0000256" key="3">
    <source>
        <dbReference type="ARBA" id="ARBA00022670"/>
    </source>
</evidence>
<keyword evidence="4 9" id="KW-0479">Metal-binding</keyword>
<feature type="binding site" evidence="9">
    <location>
        <position position="306"/>
    </location>
    <ligand>
        <name>Zn(2+)</name>
        <dbReference type="ChEBI" id="CHEBI:29105"/>
        <note>catalytic</note>
    </ligand>
</feature>
<evidence type="ECO:0000256" key="10">
    <source>
        <dbReference type="PIRSR" id="PIRSR634016-4"/>
    </source>
</evidence>
<keyword evidence="7 11" id="KW-0482">Metalloprotease</keyword>
<dbReference type="GeneID" id="74568138"/>
<dbReference type="EC" id="3.4.11.-" evidence="11"/>
<reference evidence="16" key="1">
    <citation type="journal article" date="2022" name="Int. J. Syst. Evol. Microbiol.">
        <title>Nanobdella aerobiophila gen. nov., sp. nov., a thermoacidophilic, obligate ectosymbiotic archaeon, and proposal of Nanobdellaceae fam. nov., Nanobdellales ord. nov. and Nanobdellia class. nov.</title>
        <authorList>
            <person name="Kato S."/>
            <person name="Ogasawara A."/>
            <person name="Itoh T."/>
            <person name="Sakai H.D."/>
            <person name="Shimizu M."/>
            <person name="Yuki M."/>
            <person name="Kaneko M."/>
            <person name="Takashina T."/>
            <person name="Ohkuma M."/>
        </authorList>
    </citation>
    <scope>NUCLEOTIDE SEQUENCE [LARGE SCALE GENOMIC DNA]</scope>
    <source>
        <strain evidence="16">MJ1</strain>
    </source>
</reference>
<evidence type="ECO:0000259" key="13">
    <source>
        <dbReference type="Pfam" id="PF11838"/>
    </source>
</evidence>
<keyword evidence="6 9" id="KW-0862">Zinc</keyword>
<name>A0A915SEZ4_9ARCH</name>
<evidence type="ECO:0000256" key="8">
    <source>
        <dbReference type="PIRSR" id="PIRSR634016-1"/>
    </source>
</evidence>
<evidence type="ECO:0000256" key="6">
    <source>
        <dbReference type="ARBA" id="ARBA00022833"/>
    </source>
</evidence>
<feature type="domain" description="Aminopeptidase N-like N-terminal" evidence="14">
    <location>
        <begin position="8"/>
        <end position="177"/>
    </location>
</feature>
<dbReference type="Gene3D" id="2.60.40.1730">
    <property type="entry name" value="tricorn interacting facor f3 domain"/>
    <property type="match status" value="1"/>
</dbReference>
<dbReference type="GO" id="GO:0043171">
    <property type="term" value="P:peptide catabolic process"/>
    <property type="evidence" value="ECO:0007669"/>
    <property type="project" value="TreeGrafter"/>
</dbReference>
<evidence type="ECO:0000259" key="14">
    <source>
        <dbReference type="Pfam" id="PF17900"/>
    </source>
</evidence>
<gene>
    <name evidence="15" type="ORF">MJ1_0187</name>
</gene>
<evidence type="ECO:0000256" key="2">
    <source>
        <dbReference type="ARBA" id="ARBA00022438"/>
    </source>
</evidence>
<evidence type="ECO:0000256" key="11">
    <source>
        <dbReference type="RuleBase" id="RU364040"/>
    </source>
</evidence>
<dbReference type="GO" id="GO:0006508">
    <property type="term" value="P:proteolysis"/>
    <property type="evidence" value="ECO:0007669"/>
    <property type="project" value="UniProtKB-KW"/>
</dbReference>
<feature type="domain" description="ERAP1-like C-terminal" evidence="13">
    <location>
        <begin position="498"/>
        <end position="763"/>
    </location>
</feature>
<dbReference type="InterPro" id="IPR014782">
    <property type="entry name" value="Peptidase_M1_dom"/>
</dbReference>
<keyword evidence="16" id="KW-1185">Reference proteome</keyword>
<dbReference type="Gene3D" id="2.60.40.1910">
    <property type="match status" value="1"/>
</dbReference>
<dbReference type="Pfam" id="PF17900">
    <property type="entry name" value="Peptidase_M1_N"/>
    <property type="match status" value="1"/>
</dbReference>
<dbReference type="Gene3D" id="1.25.50.20">
    <property type="match status" value="1"/>
</dbReference>
<evidence type="ECO:0000313" key="16">
    <source>
        <dbReference type="Proteomes" id="UP001055553"/>
    </source>
</evidence>
<evidence type="ECO:0000256" key="5">
    <source>
        <dbReference type="ARBA" id="ARBA00022801"/>
    </source>
</evidence>
<feature type="binding site" evidence="9">
    <location>
        <position position="287"/>
    </location>
    <ligand>
        <name>Zn(2+)</name>
        <dbReference type="ChEBI" id="CHEBI:29105"/>
        <note>catalytic</note>
    </ligand>
</feature>
<dbReference type="GO" id="GO:0005615">
    <property type="term" value="C:extracellular space"/>
    <property type="evidence" value="ECO:0007669"/>
    <property type="project" value="TreeGrafter"/>
</dbReference>
<dbReference type="InterPro" id="IPR024571">
    <property type="entry name" value="ERAP1-like_C_dom"/>
</dbReference>
<dbReference type="RefSeq" id="WP_258393397.1">
    <property type="nucleotide sequence ID" value="NZ_AP019769.1"/>
</dbReference>
<evidence type="ECO:0000256" key="9">
    <source>
        <dbReference type="PIRSR" id="PIRSR634016-3"/>
    </source>
</evidence>
<dbReference type="AlphaFoldDB" id="A0A915SEZ4"/>
<dbReference type="GO" id="GO:0008270">
    <property type="term" value="F:zinc ion binding"/>
    <property type="evidence" value="ECO:0007669"/>
    <property type="project" value="UniProtKB-UniRule"/>
</dbReference>